<dbReference type="Proteomes" id="UP001586593">
    <property type="component" value="Unassembled WGS sequence"/>
</dbReference>
<comment type="subcellular location">
    <subcellularLocation>
        <location evidence="1">Nucleus</location>
    </subcellularLocation>
</comment>
<dbReference type="Pfam" id="PF00172">
    <property type="entry name" value="Zn_clus"/>
    <property type="match status" value="1"/>
</dbReference>
<dbReference type="EMBL" id="JAZHXJ010000139">
    <property type="protein sequence ID" value="KAL1872322.1"/>
    <property type="molecule type" value="Genomic_DNA"/>
</dbReference>
<protein>
    <recommendedName>
        <fullName evidence="7">Zn(2)-C6 fungal-type domain-containing protein</fullName>
    </recommendedName>
</protein>
<proteinExistence type="predicted"/>
<dbReference type="SUPFAM" id="SSF57701">
    <property type="entry name" value="Zn2/Cys6 DNA-binding domain"/>
    <property type="match status" value="1"/>
</dbReference>
<evidence type="ECO:0000256" key="1">
    <source>
        <dbReference type="ARBA" id="ARBA00004123"/>
    </source>
</evidence>
<dbReference type="CDD" id="cd00067">
    <property type="entry name" value="GAL4"/>
    <property type="match status" value="1"/>
</dbReference>
<reference evidence="8 9" key="1">
    <citation type="journal article" date="2024" name="Commun. Biol.">
        <title>Comparative genomic analysis of thermophilic fungi reveals convergent evolutionary adaptations and gene losses.</title>
        <authorList>
            <person name="Steindorff A.S."/>
            <person name="Aguilar-Pontes M.V."/>
            <person name="Robinson A.J."/>
            <person name="Andreopoulos B."/>
            <person name="LaButti K."/>
            <person name="Kuo A."/>
            <person name="Mondo S."/>
            <person name="Riley R."/>
            <person name="Otillar R."/>
            <person name="Haridas S."/>
            <person name="Lipzen A."/>
            <person name="Grimwood J."/>
            <person name="Schmutz J."/>
            <person name="Clum A."/>
            <person name="Reid I.D."/>
            <person name="Moisan M.C."/>
            <person name="Butler G."/>
            <person name="Nguyen T.T.M."/>
            <person name="Dewar K."/>
            <person name="Conant G."/>
            <person name="Drula E."/>
            <person name="Henrissat B."/>
            <person name="Hansel C."/>
            <person name="Singer S."/>
            <person name="Hutchinson M.I."/>
            <person name="de Vries R.P."/>
            <person name="Natvig D.O."/>
            <person name="Powell A.J."/>
            <person name="Tsang A."/>
            <person name="Grigoriev I.V."/>
        </authorList>
    </citation>
    <scope>NUCLEOTIDE SEQUENCE [LARGE SCALE GENOMIC DNA]</scope>
    <source>
        <strain evidence="8 9">ATCC 24622</strain>
    </source>
</reference>
<evidence type="ECO:0000256" key="2">
    <source>
        <dbReference type="ARBA" id="ARBA00022723"/>
    </source>
</evidence>
<dbReference type="InterPro" id="IPR001138">
    <property type="entry name" value="Zn2Cys6_DnaBD"/>
</dbReference>
<evidence type="ECO:0000259" key="7">
    <source>
        <dbReference type="PROSITE" id="PS50048"/>
    </source>
</evidence>
<keyword evidence="2" id="KW-0479">Metal-binding</keyword>
<keyword evidence="3" id="KW-0805">Transcription regulation</keyword>
<evidence type="ECO:0000313" key="9">
    <source>
        <dbReference type="Proteomes" id="UP001586593"/>
    </source>
</evidence>
<organism evidence="8 9">
    <name type="scientific">Phialemonium thermophilum</name>
    <dbReference type="NCBI Taxonomy" id="223376"/>
    <lineage>
        <taxon>Eukaryota</taxon>
        <taxon>Fungi</taxon>
        <taxon>Dikarya</taxon>
        <taxon>Ascomycota</taxon>
        <taxon>Pezizomycotina</taxon>
        <taxon>Sordariomycetes</taxon>
        <taxon>Sordariomycetidae</taxon>
        <taxon>Cephalothecales</taxon>
        <taxon>Cephalothecaceae</taxon>
        <taxon>Phialemonium</taxon>
    </lineage>
</organism>
<keyword evidence="6" id="KW-0539">Nucleus</keyword>
<keyword evidence="5" id="KW-0804">Transcription</keyword>
<dbReference type="PANTHER" id="PTHR46910">
    <property type="entry name" value="TRANSCRIPTION FACTOR PDR1"/>
    <property type="match status" value="1"/>
</dbReference>
<dbReference type="InterPro" id="IPR050987">
    <property type="entry name" value="AtrR-like"/>
</dbReference>
<dbReference type="PROSITE" id="PS00463">
    <property type="entry name" value="ZN2_CY6_FUNGAL_1"/>
    <property type="match status" value="1"/>
</dbReference>
<dbReference type="Gene3D" id="4.10.240.10">
    <property type="entry name" value="Zn(2)-C6 fungal-type DNA-binding domain"/>
    <property type="match status" value="1"/>
</dbReference>
<dbReference type="PROSITE" id="PS50048">
    <property type="entry name" value="ZN2_CY6_FUNGAL_2"/>
    <property type="match status" value="1"/>
</dbReference>
<name>A0ABR3X9H0_9PEZI</name>
<gene>
    <name evidence="8" type="ORF">VTK73DRAFT_1553</name>
</gene>
<dbReference type="InterPro" id="IPR036864">
    <property type="entry name" value="Zn2-C6_fun-type_DNA-bd_sf"/>
</dbReference>
<dbReference type="InterPro" id="IPR007219">
    <property type="entry name" value="XnlR_reg_dom"/>
</dbReference>
<sequence length="394" mass="44153">MVPRACEGCRIRKIRCDRSIPCSNCRTSEITCQSAHISSNSHPKPDRVTQLTEALLPDKFIISILKSFKVRTPIFLTSEYDLKSQLARCEYNVNSGLESYDVLAVPAFENVLALTMGIIKAQEEAKLLLCSTLICAAAGHCRMLGYHRETTYQNDRTGRAESMRRLFWTVYVFDKNISLLSGQSSCLRDSDIDASYPSPLVKPDLRPWDESFILGIKLAQLQGQIYDNLYSVSALRSALDDRKQSVGGLVPAMRQLRIELENIDGKHAANPQIFELSRKHWDVMYYSTLTSLLRASSIPGPGAEINSQCFEAARLSLQSHIQCFSGYHSTGFLTDADYSNWVLHFSSFTPFIVIFLHAIAGTCAEDVQLLDDLSDICTACERSGSIAVFRYRDV</sequence>
<keyword evidence="4" id="KW-0238">DNA-binding</keyword>
<evidence type="ECO:0000256" key="3">
    <source>
        <dbReference type="ARBA" id="ARBA00023015"/>
    </source>
</evidence>
<evidence type="ECO:0000313" key="8">
    <source>
        <dbReference type="EMBL" id="KAL1872322.1"/>
    </source>
</evidence>
<evidence type="ECO:0000256" key="6">
    <source>
        <dbReference type="ARBA" id="ARBA00023242"/>
    </source>
</evidence>
<evidence type="ECO:0000256" key="5">
    <source>
        <dbReference type="ARBA" id="ARBA00023163"/>
    </source>
</evidence>
<dbReference type="PANTHER" id="PTHR46910:SF37">
    <property type="entry name" value="ZN(II)2CYS6 TRANSCRIPTION FACTOR (EUROFUNG)"/>
    <property type="match status" value="1"/>
</dbReference>
<dbReference type="SMART" id="SM00906">
    <property type="entry name" value="Fungal_trans"/>
    <property type="match status" value="1"/>
</dbReference>
<comment type="caution">
    <text evidence="8">The sequence shown here is derived from an EMBL/GenBank/DDBJ whole genome shotgun (WGS) entry which is preliminary data.</text>
</comment>
<keyword evidence="9" id="KW-1185">Reference proteome</keyword>
<evidence type="ECO:0000256" key="4">
    <source>
        <dbReference type="ARBA" id="ARBA00023125"/>
    </source>
</evidence>
<accession>A0ABR3X9H0</accession>
<dbReference type="CDD" id="cd12148">
    <property type="entry name" value="fungal_TF_MHR"/>
    <property type="match status" value="1"/>
</dbReference>
<dbReference type="Pfam" id="PF04082">
    <property type="entry name" value="Fungal_trans"/>
    <property type="match status" value="1"/>
</dbReference>
<feature type="domain" description="Zn(2)-C6 fungal-type" evidence="7">
    <location>
        <begin position="5"/>
        <end position="32"/>
    </location>
</feature>
<dbReference type="SMART" id="SM00066">
    <property type="entry name" value="GAL4"/>
    <property type="match status" value="1"/>
</dbReference>